<dbReference type="KEGG" id="hdo:MUK72_17875"/>
<dbReference type="Gene3D" id="1.10.150.20">
    <property type="entry name" value="5' to 3' exonuclease, C-terminal subdomain"/>
    <property type="match status" value="1"/>
</dbReference>
<evidence type="ECO:0000313" key="3">
    <source>
        <dbReference type="EMBL" id="GAA0460042.1"/>
    </source>
</evidence>
<evidence type="ECO:0000256" key="1">
    <source>
        <dbReference type="SAM" id="MobiDB-lite"/>
    </source>
</evidence>
<evidence type="ECO:0000259" key="2">
    <source>
        <dbReference type="SMART" id="SM00278"/>
    </source>
</evidence>
<organism evidence="3 6">
    <name type="scientific">Halococcus dombrowskii</name>
    <dbReference type="NCBI Taxonomy" id="179637"/>
    <lineage>
        <taxon>Archaea</taxon>
        <taxon>Methanobacteriati</taxon>
        <taxon>Methanobacteriota</taxon>
        <taxon>Stenosarchaea group</taxon>
        <taxon>Halobacteria</taxon>
        <taxon>Halobacteriales</taxon>
        <taxon>Halococcaceae</taxon>
        <taxon>Halococcus</taxon>
    </lineage>
</organism>
<protein>
    <submittedName>
        <fullName evidence="4">Helix-hairpin-helix domain-containing protein</fullName>
    </submittedName>
</protein>
<dbReference type="EMBL" id="CP095008">
    <property type="protein sequence ID" value="UOO97136.1"/>
    <property type="molecule type" value="Genomic_DNA"/>
</dbReference>
<dbReference type="Pfam" id="PF14520">
    <property type="entry name" value="HHH_5"/>
    <property type="match status" value="1"/>
</dbReference>
<dbReference type="EMBL" id="BAAADN010000024">
    <property type="protein sequence ID" value="GAA0460042.1"/>
    <property type="molecule type" value="Genomic_DNA"/>
</dbReference>
<dbReference type="Proteomes" id="UP001500962">
    <property type="component" value="Unassembled WGS sequence"/>
</dbReference>
<dbReference type="GO" id="GO:0006281">
    <property type="term" value="P:DNA repair"/>
    <property type="evidence" value="ECO:0007669"/>
    <property type="project" value="InterPro"/>
</dbReference>
<reference evidence="3" key="3">
    <citation type="submission" date="2023-12" db="EMBL/GenBank/DDBJ databases">
        <authorList>
            <person name="Sun Q."/>
            <person name="Inoue M."/>
        </authorList>
    </citation>
    <scope>NUCLEOTIDE SEQUENCE</scope>
    <source>
        <strain evidence="3">JCM 12289</strain>
    </source>
</reference>
<reference evidence="3" key="1">
    <citation type="journal article" date="2014" name="Int. J. Syst. Evol. Microbiol.">
        <title>Complete genome sequence of Corynebacterium casei LMG S-19264T (=DSM 44701T), isolated from a smear-ripened cheese.</title>
        <authorList>
            <consortium name="US DOE Joint Genome Institute (JGI-PGF)"/>
            <person name="Walter F."/>
            <person name="Albersmeier A."/>
            <person name="Kalinowski J."/>
            <person name="Ruckert C."/>
        </authorList>
    </citation>
    <scope>NUCLEOTIDE SEQUENCE</scope>
    <source>
        <strain evidence="3">JCM 12289</strain>
    </source>
</reference>
<dbReference type="RefSeq" id="WP_244706507.1">
    <property type="nucleotide sequence ID" value="NZ_BAAADN010000024.1"/>
</dbReference>
<reference evidence="4" key="2">
    <citation type="submission" date="2022-04" db="EMBL/GenBank/DDBJ databases">
        <title>Sequencing and genomic assembly of Halococcus dombrowskii.</title>
        <authorList>
            <person name="Lim S.W."/>
            <person name="MacLea K.S."/>
        </authorList>
    </citation>
    <scope>NUCLEOTIDE SEQUENCE</scope>
    <source>
        <strain evidence="4">H4</strain>
        <plasmid evidence="4">unnamed3</plasmid>
    </source>
</reference>
<evidence type="ECO:0000313" key="5">
    <source>
        <dbReference type="Proteomes" id="UP000830542"/>
    </source>
</evidence>
<name>A0AAV3SF46_HALDO</name>
<dbReference type="GeneID" id="71763757"/>
<feature type="region of interest" description="Disordered" evidence="1">
    <location>
        <begin position="1"/>
        <end position="48"/>
    </location>
</feature>
<proteinExistence type="predicted"/>
<dbReference type="Proteomes" id="UP000830542">
    <property type="component" value="Plasmid unnamed3"/>
</dbReference>
<dbReference type="SMART" id="SM00278">
    <property type="entry name" value="HhH1"/>
    <property type="match status" value="2"/>
</dbReference>
<dbReference type="GO" id="GO:0000166">
    <property type="term" value="F:nucleotide binding"/>
    <property type="evidence" value="ECO:0007669"/>
    <property type="project" value="InterPro"/>
</dbReference>
<geneLocation type="plasmid" evidence="4 5">
    <name>unnamed3</name>
</geneLocation>
<gene>
    <name evidence="3" type="ORF">GCM10008985_15560</name>
    <name evidence="4" type="ORF">MUK72_17875</name>
</gene>
<evidence type="ECO:0000313" key="4">
    <source>
        <dbReference type="EMBL" id="UOO97136.1"/>
    </source>
</evidence>
<feature type="domain" description="Helix-hairpin-helix DNA-binding motif class 1" evidence="2">
    <location>
        <begin position="357"/>
        <end position="376"/>
    </location>
</feature>
<keyword evidence="4" id="KW-0614">Plasmid</keyword>
<dbReference type="SUPFAM" id="SSF47794">
    <property type="entry name" value="Rad51 N-terminal domain-like"/>
    <property type="match status" value="1"/>
</dbReference>
<accession>A0AAV3SF46</accession>
<dbReference type="GO" id="GO:0003677">
    <property type="term" value="F:DNA binding"/>
    <property type="evidence" value="ECO:0007669"/>
    <property type="project" value="InterPro"/>
</dbReference>
<dbReference type="AlphaFoldDB" id="A0AAV3SF46"/>
<evidence type="ECO:0000313" key="6">
    <source>
        <dbReference type="Proteomes" id="UP001500962"/>
    </source>
</evidence>
<feature type="compositionally biased region" description="Polar residues" evidence="1">
    <location>
        <begin position="1"/>
        <end position="26"/>
    </location>
</feature>
<dbReference type="InterPro" id="IPR003583">
    <property type="entry name" value="Hlx-hairpin-Hlx_DNA-bd_motif"/>
</dbReference>
<sequence length="388" mass="41708">MTESPPNEQMEGQNQTSQQAGITHVQTVRVKFDDKGNEPDGADTPKNSRYVITATEAIRAAGLDGDSMFRYVPEEVDNLGVVPALGSEGGEGYVRDSRTYSVRDNGNKYASYRLTIPEAVLEALEIDPDSEAAKNNELPMLDVFAGDRMIAFGKSNAIAVPVDALPNDYEGEGDDNKVVLHQIQTAVPGMQSGWDDGVTIAATPAIKQAGGRASIGGVRYLPELSDDLGGDVVPAIGLKNDDGRSDGEALSVYHEGPDRDYFKLPIPADVLDALDLSTDDYENVALDDRPALTVYAGDRIVALGRPGEREIDVDRSQAPRKPAPTLTDIAGIGPALADELATRGFETVADLADADREDLLAIDQLGEKRADRILNDIPRSESDNEREE</sequence>
<dbReference type="InterPro" id="IPR010995">
    <property type="entry name" value="DNA_repair_Rad51/TF_NusA_a-hlx"/>
</dbReference>
<keyword evidence="5" id="KW-1185">Reference proteome</keyword>
<feature type="domain" description="Helix-hairpin-helix DNA-binding motif class 1" evidence="2">
    <location>
        <begin position="324"/>
        <end position="343"/>
    </location>
</feature>